<dbReference type="GO" id="GO:0006355">
    <property type="term" value="P:regulation of DNA-templated transcription"/>
    <property type="evidence" value="ECO:0007669"/>
    <property type="project" value="InterPro"/>
</dbReference>
<dbReference type="GO" id="GO:0000160">
    <property type="term" value="P:phosphorelay signal transduction system"/>
    <property type="evidence" value="ECO:0007669"/>
    <property type="project" value="InterPro"/>
</dbReference>
<dbReference type="GO" id="GO:0003677">
    <property type="term" value="F:DNA binding"/>
    <property type="evidence" value="ECO:0007669"/>
    <property type="project" value="UniProtKB-KW"/>
</dbReference>
<evidence type="ECO:0000313" key="3">
    <source>
        <dbReference type="EMBL" id="QDQ99083.1"/>
    </source>
</evidence>
<dbReference type="Gene3D" id="3.30.450.40">
    <property type="match status" value="1"/>
</dbReference>
<reference evidence="3 4" key="1">
    <citation type="submission" date="2019-07" db="EMBL/GenBank/DDBJ databases">
        <title>Tomitella cavernea sp. nov., an actinomycete isolated from soil.</title>
        <authorList>
            <person name="Cheng J."/>
        </authorList>
    </citation>
    <scope>NUCLEOTIDE SEQUENCE [LARGE SCALE GENOMIC DNA]</scope>
    <source>
        <strain evidence="3 4">HY188</strain>
    </source>
</reference>
<feature type="domain" description="OmpR/PhoB-type" evidence="2">
    <location>
        <begin position="274"/>
        <end position="339"/>
    </location>
</feature>
<keyword evidence="1" id="KW-0238">DNA-binding</keyword>
<organism evidence="3 4">
    <name type="scientific">Tomitella fengzijianii</name>
    <dbReference type="NCBI Taxonomy" id="2597660"/>
    <lineage>
        <taxon>Bacteria</taxon>
        <taxon>Bacillati</taxon>
        <taxon>Actinomycetota</taxon>
        <taxon>Actinomycetes</taxon>
        <taxon>Mycobacteriales</taxon>
        <taxon>Tomitella</taxon>
    </lineage>
</organism>
<dbReference type="SMART" id="SM00862">
    <property type="entry name" value="Trans_reg_C"/>
    <property type="match status" value="1"/>
</dbReference>
<dbReference type="RefSeq" id="WP_143910487.1">
    <property type="nucleotide sequence ID" value="NZ_CP041765.1"/>
</dbReference>
<evidence type="ECO:0000259" key="2">
    <source>
        <dbReference type="SMART" id="SM00862"/>
    </source>
</evidence>
<accession>A0A516X7T6</accession>
<protein>
    <submittedName>
        <fullName evidence="3">Transcriptional regulator</fullName>
    </submittedName>
</protein>
<name>A0A516X7T6_9ACTN</name>
<dbReference type="KEGG" id="toy:FO059_05855"/>
<evidence type="ECO:0000256" key="1">
    <source>
        <dbReference type="ARBA" id="ARBA00023125"/>
    </source>
</evidence>
<keyword evidence="4" id="KW-1185">Reference proteome</keyword>
<proteinExistence type="predicted"/>
<dbReference type="AlphaFoldDB" id="A0A516X7T6"/>
<gene>
    <name evidence="3" type="ORF">FO059_05855</name>
</gene>
<dbReference type="InterPro" id="IPR001867">
    <property type="entry name" value="OmpR/PhoB-type_DNA-bd"/>
</dbReference>
<dbReference type="EMBL" id="CP041765">
    <property type="protein sequence ID" value="QDQ99083.1"/>
    <property type="molecule type" value="Genomic_DNA"/>
</dbReference>
<dbReference type="InterPro" id="IPR029016">
    <property type="entry name" value="GAF-like_dom_sf"/>
</dbReference>
<evidence type="ECO:0000313" key="4">
    <source>
        <dbReference type="Proteomes" id="UP000317344"/>
    </source>
</evidence>
<dbReference type="Proteomes" id="UP000317344">
    <property type="component" value="Chromosome"/>
</dbReference>
<dbReference type="OrthoDB" id="3928741at2"/>
<reference evidence="3 4" key="2">
    <citation type="submission" date="2019-07" db="EMBL/GenBank/DDBJ databases">
        <authorList>
            <person name="Huang Y."/>
        </authorList>
    </citation>
    <scope>NUCLEOTIDE SEQUENCE [LARGE SCALE GENOMIC DNA]</scope>
    <source>
        <strain evidence="3 4">HY188</strain>
    </source>
</reference>
<sequence>MRPGEDAAAVARRLGEAHERFVTRRTGVAGGDAADADGDAQSDGDVRAVVLESWERSRRSGVDPEATGASLALTGADLREYRSAHPLSTMLPVVRRLLVEDAVDSGLLVAISDSLGRLLWVEGDASMRDRAADMAFAEGADWSEATIGTNAPGTSLALDHCVQLFGAEHFARPARRWSCAAAPVHDPATGAILGSIDITGGMRVAAPEVLTLVRATVAAAEAELRLHAVAGGGAEQPGAPSVDGGLATFPGADAPAARRLRVLGRDRPTLRHAGGELRLSPRHAEILVLLTEYPDGMGAEQLAVQLDERSLDSVTVRAEMSRLRRVLGVDTVASRPYRLTGEVLTDVMAVRGALGRGDVAGALRLYRGPVLPDSLAPGVSDVRDSVDARMREAVLRSGDPSLVQRWATTSSGRDDQAVWQSLVAAFPVGSPAFVQAKAHADLLERRFGRAATRLQRPRA</sequence>